<dbReference type="InterPro" id="IPR029057">
    <property type="entry name" value="PRTase-like"/>
</dbReference>
<evidence type="ECO:0000256" key="1">
    <source>
        <dbReference type="ARBA" id="ARBA00022490"/>
    </source>
</evidence>
<evidence type="ECO:0000256" key="6">
    <source>
        <dbReference type="NCBIfam" id="TIGR01744"/>
    </source>
</evidence>
<dbReference type="GO" id="GO:0046110">
    <property type="term" value="P:xanthine metabolic process"/>
    <property type="evidence" value="ECO:0007669"/>
    <property type="project" value="UniProtKB-UniRule"/>
</dbReference>
<dbReference type="GO" id="GO:0006166">
    <property type="term" value="P:purine ribonucleoside salvage"/>
    <property type="evidence" value="ECO:0007669"/>
    <property type="project" value="UniProtKB-KW"/>
</dbReference>
<dbReference type="EMBL" id="LVJI01000016">
    <property type="protein sequence ID" value="OAB45709.1"/>
    <property type="molecule type" value="Genomic_DNA"/>
</dbReference>
<evidence type="ECO:0000256" key="4">
    <source>
        <dbReference type="ARBA" id="ARBA00022726"/>
    </source>
</evidence>
<keyword evidence="8" id="KW-1185">Reference proteome</keyword>
<dbReference type="CDD" id="cd06223">
    <property type="entry name" value="PRTases_typeI"/>
    <property type="match status" value="1"/>
</dbReference>
<keyword evidence="3 5" id="KW-0808">Transferase</keyword>
<dbReference type="InterPro" id="IPR010079">
    <property type="entry name" value="Xanthine_PRibTrfase"/>
</dbReference>
<comment type="subunit">
    <text evidence="5">Homodimer.</text>
</comment>
<evidence type="ECO:0000256" key="3">
    <source>
        <dbReference type="ARBA" id="ARBA00022679"/>
    </source>
</evidence>
<dbReference type="GO" id="GO:0000310">
    <property type="term" value="F:xanthine phosphoribosyltransferase activity"/>
    <property type="evidence" value="ECO:0007669"/>
    <property type="project" value="UniProtKB-UniRule"/>
</dbReference>
<dbReference type="AlphaFoldDB" id="A0A168NEE7"/>
<comment type="subcellular location">
    <subcellularLocation>
        <location evidence="5">Cytoplasm</location>
    </subcellularLocation>
</comment>
<dbReference type="RefSeq" id="WP_068649974.1">
    <property type="nucleotide sequence ID" value="NZ_CP043611.1"/>
</dbReference>
<comment type="function">
    <text evidence="5">Converts the preformed base xanthine, a product of nucleic acid breakdown, to xanthosine 5'-monophosphate (XMP), so it can be reused for RNA or DNA synthesis.</text>
</comment>
<feature type="binding site" evidence="5">
    <location>
        <begin position="128"/>
        <end position="132"/>
    </location>
    <ligand>
        <name>5-phospho-alpha-D-ribose 1-diphosphate</name>
        <dbReference type="ChEBI" id="CHEBI:58017"/>
    </ligand>
</feature>
<comment type="catalytic activity">
    <reaction evidence="5">
        <text>XMP + diphosphate = xanthine + 5-phospho-alpha-D-ribose 1-diphosphate</text>
        <dbReference type="Rhea" id="RHEA:10800"/>
        <dbReference type="ChEBI" id="CHEBI:17712"/>
        <dbReference type="ChEBI" id="CHEBI:33019"/>
        <dbReference type="ChEBI" id="CHEBI:57464"/>
        <dbReference type="ChEBI" id="CHEBI:58017"/>
        <dbReference type="EC" id="2.4.2.22"/>
    </reaction>
</comment>
<dbReference type="InterPro" id="IPR000836">
    <property type="entry name" value="PRTase_dom"/>
</dbReference>
<dbReference type="EC" id="2.4.2.22" evidence="5 6"/>
<dbReference type="InterPro" id="IPR050118">
    <property type="entry name" value="Pur/Pyrimidine_PRTase"/>
</dbReference>
<feature type="binding site" evidence="5">
    <location>
        <position position="20"/>
    </location>
    <ligand>
        <name>xanthine</name>
        <dbReference type="ChEBI" id="CHEBI:17712"/>
    </ligand>
</feature>
<dbReference type="PANTHER" id="PTHR43864">
    <property type="entry name" value="HYPOXANTHINE/GUANINE PHOSPHORIBOSYLTRANSFERASE"/>
    <property type="match status" value="1"/>
</dbReference>
<gene>
    <name evidence="5" type="primary">xpt</name>
    <name evidence="7" type="ORF">PBAT_12435</name>
</gene>
<evidence type="ECO:0000256" key="2">
    <source>
        <dbReference type="ARBA" id="ARBA00022676"/>
    </source>
</evidence>
<dbReference type="HAMAP" id="MF_01184">
    <property type="entry name" value="XPRTase"/>
    <property type="match status" value="1"/>
</dbReference>
<dbReference type="SUPFAM" id="SSF53271">
    <property type="entry name" value="PRTase-like"/>
    <property type="match status" value="1"/>
</dbReference>
<accession>A0A168NEE7</accession>
<reference evidence="7 8" key="1">
    <citation type="submission" date="2016-03" db="EMBL/GenBank/DDBJ databases">
        <title>Draft genome sequence of Paenibacillus antarcticus CECT 5836.</title>
        <authorList>
            <person name="Shin S.-K."/>
            <person name="Yi H."/>
        </authorList>
    </citation>
    <scope>NUCLEOTIDE SEQUENCE [LARGE SCALE GENOMIC DNA]</scope>
    <source>
        <strain evidence="7 8">CECT 5836</strain>
    </source>
</reference>
<evidence type="ECO:0000256" key="5">
    <source>
        <dbReference type="HAMAP-Rule" id="MF_01184"/>
    </source>
</evidence>
<keyword evidence="2 5" id="KW-0328">Glycosyltransferase</keyword>
<keyword evidence="1 5" id="KW-0963">Cytoplasm</keyword>
<dbReference type="OrthoDB" id="9790678at2"/>
<protein>
    <recommendedName>
        <fullName evidence="5 6">Xanthine phosphoribosyltransferase</fullName>
        <shortName evidence="5">XPRTase</shortName>
        <ecNumber evidence="5 6">2.4.2.22</ecNumber>
    </recommendedName>
</protein>
<name>A0A168NEE7_9BACL</name>
<dbReference type="UniPathway" id="UPA00602">
    <property type="reaction ID" value="UER00658"/>
</dbReference>
<evidence type="ECO:0000313" key="7">
    <source>
        <dbReference type="EMBL" id="OAB45709.1"/>
    </source>
</evidence>
<comment type="pathway">
    <text evidence="5">Purine metabolism; XMP biosynthesis via salvage pathway; XMP from xanthine: step 1/1.</text>
</comment>
<dbReference type="GO" id="GO:0005737">
    <property type="term" value="C:cytoplasm"/>
    <property type="evidence" value="ECO:0007669"/>
    <property type="project" value="UniProtKB-SubCell"/>
</dbReference>
<dbReference type="GO" id="GO:0032265">
    <property type="term" value="P:XMP salvage"/>
    <property type="evidence" value="ECO:0007669"/>
    <property type="project" value="UniProtKB-UniRule"/>
</dbReference>
<dbReference type="PANTHER" id="PTHR43864:SF1">
    <property type="entry name" value="XANTHINE PHOSPHORIBOSYLTRANSFERASE"/>
    <property type="match status" value="1"/>
</dbReference>
<keyword evidence="4 5" id="KW-0660">Purine salvage</keyword>
<dbReference type="Gene3D" id="3.40.50.2020">
    <property type="match status" value="1"/>
</dbReference>
<comment type="caution">
    <text evidence="7">The sequence shown here is derived from an EMBL/GenBank/DDBJ whole genome shotgun (WGS) entry which is preliminary data.</text>
</comment>
<sequence length="196" mass="21820">MQLLRNKVIAEGIVLSNKVLKVDSFLNHQMDPVLMKEVGKEFTRRFKDEAITRVLTIESSGIAPGIMTALELDVPLIFARKQKSLTLKHDIYVEKVFSFTKQETNEITVAKKFIDPNDRVLIIDDFLANGEAAFGLARIVEQAGAKVVGIGIVIEKSFQPGRQLLLDAGYRVESLVRVAALENETVTFVEEDSSEA</sequence>
<dbReference type="NCBIfam" id="NF006671">
    <property type="entry name" value="PRK09219.1"/>
    <property type="match status" value="1"/>
</dbReference>
<organism evidence="7 8">
    <name type="scientific">Paenibacillus antarcticus</name>
    <dbReference type="NCBI Taxonomy" id="253703"/>
    <lineage>
        <taxon>Bacteria</taxon>
        <taxon>Bacillati</taxon>
        <taxon>Bacillota</taxon>
        <taxon>Bacilli</taxon>
        <taxon>Bacillales</taxon>
        <taxon>Paenibacillaceae</taxon>
        <taxon>Paenibacillus</taxon>
    </lineage>
</organism>
<evidence type="ECO:0000313" key="8">
    <source>
        <dbReference type="Proteomes" id="UP000077355"/>
    </source>
</evidence>
<comment type="similarity">
    <text evidence="5">Belongs to the purine/pyrimidine phosphoribosyltransferase family. Xpt subfamily.</text>
</comment>
<dbReference type="NCBIfam" id="TIGR01744">
    <property type="entry name" value="XPRTase"/>
    <property type="match status" value="1"/>
</dbReference>
<dbReference type="Proteomes" id="UP000077355">
    <property type="component" value="Unassembled WGS sequence"/>
</dbReference>
<feature type="binding site" evidence="5">
    <location>
        <position position="156"/>
    </location>
    <ligand>
        <name>xanthine</name>
        <dbReference type="ChEBI" id="CHEBI:17712"/>
    </ligand>
</feature>
<proteinExistence type="inferred from homology"/>
<feature type="binding site" evidence="5">
    <location>
        <position position="27"/>
    </location>
    <ligand>
        <name>xanthine</name>
        <dbReference type="ChEBI" id="CHEBI:17712"/>
    </ligand>
</feature>